<keyword evidence="2" id="KW-0677">Repeat</keyword>
<protein>
    <recommendedName>
        <fullName evidence="4">BACK domain-containing protein</fullName>
    </recommendedName>
</protein>
<reference evidence="3" key="1">
    <citation type="submission" date="2018-11" db="EMBL/GenBank/DDBJ databases">
        <authorList>
            <consortium name="Pathogen Informatics"/>
        </authorList>
    </citation>
    <scope>NUCLEOTIDE SEQUENCE [LARGE SCALE GENOMIC DNA]</scope>
</reference>
<dbReference type="AlphaFoldDB" id="A0A3P7G8Z7"/>
<gene>
    <name evidence="3" type="ORF">TCNE_LOCUS10662</name>
</gene>
<proteinExistence type="predicted"/>
<name>A0A3P7G8Z7_TOXCA</name>
<dbReference type="PANTHER" id="PTHR45632:SF3">
    <property type="entry name" value="KELCH-LIKE PROTEIN 32"/>
    <property type="match status" value="1"/>
</dbReference>
<sequence length="271" mass="31128">MSINISRIFRKVTDKEELLLEHIKSATAVAHSLAVRDAIKRTRNKYLIVDFTDTPVSWRSLCSATDFMRTGQLRFRFSELADMLQALFVAALLRMPEMLRLVESYLRHMSLSPKNALQCAEIAFCNERHPLVSSETRDFIADVLADQFAECISSFNPLSVQKVESLSVNTLVALLDHNSRRKLSSEESARMSLMRCQSVVLWLRANPAYIMDAERLFRTVRFEQMNDSERHSAVAWLRKLGYAIYAAAENFLIEAEFQGLKIQQQSRKTNI</sequence>
<evidence type="ECO:0000256" key="2">
    <source>
        <dbReference type="ARBA" id="ARBA00022737"/>
    </source>
</evidence>
<evidence type="ECO:0008006" key="4">
    <source>
        <dbReference type="Google" id="ProtNLM"/>
    </source>
</evidence>
<evidence type="ECO:0000256" key="1">
    <source>
        <dbReference type="ARBA" id="ARBA00022441"/>
    </source>
</evidence>
<accession>A0A3P7G8Z7</accession>
<keyword evidence="1" id="KW-0880">Kelch repeat</keyword>
<dbReference type="EMBL" id="UYWY01020575">
    <property type="protein sequence ID" value="VDM41983.1"/>
    <property type="molecule type" value="Genomic_DNA"/>
</dbReference>
<dbReference type="PANTHER" id="PTHR45632">
    <property type="entry name" value="LD33804P"/>
    <property type="match status" value="1"/>
</dbReference>
<organism evidence="3">
    <name type="scientific">Toxocara canis</name>
    <name type="common">Canine roundworm</name>
    <dbReference type="NCBI Taxonomy" id="6265"/>
    <lineage>
        <taxon>Eukaryota</taxon>
        <taxon>Metazoa</taxon>
        <taxon>Ecdysozoa</taxon>
        <taxon>Nematoda</taxon>
        <taxon>Chromadorea</taxon>
        <taxon>Rhabditida</taxon>
        <taxon>Spirurina</taxon>
        <taxon>Ascaridomorpha</taxon>
        <taxon>Ascaridoidea</taxon>
        <taxon>Toxocaridae</taxon>
        <taxon>Toxocara</taxon>
    </lineage>
</organism>
<evidence type="ECO:0000313" key="3">
    <source>
        <dbReference type="EMBL" id="VDM41983.1"/>
    </source>
</evidence>